<dbReference type="AlphaFoldDB" id="A0AAD7JFW5"/>
<dbReference type="EMBL" id="JARJLG010000038">
    <property type="protein sequence ID" value="KAJ7764102.1"/>
    <property type="molecule type" value="Genomic_DNA"/>
</dbReference>
<dbReference type="Proteomes" id="UP001215280">
    <property type="component" value="Unassembled WGS sequence"/>
</dbReference>
<gene>
    <name evidence="1" type="ORF">DFH07DRAFT_811959</name>
</gene>
<organism evidence="1 2">
    <name type="scientific">Mycena maculata</name>
    <dbReference type="NCBI Taxonomy" id="230809"/>
    <lineage>
        <taxon>Eukaryota</taxon>
        <taxon>Fungi</taxon>
        <taxon>Dikarya</taxon>
        <taxon>Basidiomycota</taxon>
        <taxon>Agaricomycotina</taxon>
        <taxon>Agaricomycetes</taxon>
        <taxon>Agaricomycetidae</taxon>
        <taxon>Agaricales</taxon>
        <taxon>Marasmiineae</taxon>
        <taxon>Mycenaceae</taxon>
        <taxon>Mycena</taxon>
    </lineage>
</organism>
<sequence>MPVVMHGSARSQCPGMSLLLREVKAALTRSTPRHLPLYSRRVVGSLLTGRRRVRVDQSFFGVFMSLVLLEIKSGPRVQFSTFPSGTLARTSASPWATAGWSSSSGVSSHHRSTRSTHRADSRYWARCGALPASVLPHSALLRWRWIAHDPAAVHSYLSVQVRCRWLACWRIMRRRGDVLLLTEDATFARAHCANPPLPRTRNAALCNIHAHGIFLNQLATPLLARVALCPPPSLAPTRLLSAPLRAARAVLGRAHTPSDPGSVYTRPPRLPLALPPRLVFSKKSGTIMICGRSRWGRERPARGREADAS</sequence>
<keyword evidence="2" id="KW-1185">Reference proteome</keyword>
<name>A0AAD7JFW5_9AGAR</name>
<comment type="caution">
    <text evidence="1">The sequence shown here is derived from an EMBL/GenBank/DDBJ whole genome shotgun (WGS) entry which is preliminary data.</text>
</comment>
<accession>A0AAD7JFW5</accession>
<proteinExistence type="predicted"/>
<protein>
    <submittedName>
        <fullName evidence="1">Uncharacterized protein</fullName>
    </submittedName>
</protein>
<evidence type="ECO:0000313" key="1">
    <source>
        <dbReference type="EMBL" id="KAJ7764102.1"/>
    </source>
</evidence>
<reference evidence="1" key="1">
    <citation type="submission" date="2023-03" db="EMBL/GenBank/DDBJ databases">
        <title>Massive genome expansion in bonnet fungi (Mycena s.s.) driven by repeated elements and novel gene families across ecological guilds.</title>
        <authorList>
            <consortium name="Lawrence Berkeley National Laboratory"/>
            <person name="Harder C.B."/>
            <person name="Miyauchi S."/>
            <person name="Viragh M."/>
            <person name="Kuo A."/>
            <person name="Thoen E."/>
            <person name="Andreopoulos B."/>
            <person name="Lu D."/>
            <person name="Skrede I."/>
            <person name="Drula E."/>
            <person name="Henrissat B."/>
            <person name="Morin E."/>
            <person name="Kohler A."/>
            <person name="Barry K."/>
            <person name="LaButti K."/>
            <person name="Morin E."/>
            <person name="Salamov A."/>
            <person name="Lipzen A."/>
            <person name="Mereny Z."/>
            <person name="Hegedus B."/>
            <person name="Baldrian P."/>
            <person name="Stursova M."/>
            <person name="Weitz H."/>
            <person name="Taylor A."/>
            <person name="Grigoriev I.V."/>
            <person name="Nagy L.G."/>
            <person name="Martin F."/>
            <person name="Kauserud H."/>
        </authorList>
    </citation>
    <scope>NUCLEOTIDE SEQUENCE</scope>
    <source>
        <strain evidence="1">CBHHK188m</strain>
    </source>
</reference>
<evidence type="ECO:0000313" key="2">
    <source>
        <dbReference type="Proteomes" id="UP001215280"/>
    </source>
</evidence>